<evidence type="ECO:0000313" key="5">
    <source>
        <dbReference type="Proteomes" id="UP001172756"/>
    </source>
</evidence>
<proteinExistence type="predicted"/>
<evidence type="ECO:0000313" key="2">
    <source>
        <dbReference type="EMBL" id="MDN4484447.1"/>
    </source>
</evidence>
<comment type="caution">
    <text evidence="3">The sequence shown here is derived from an EMBL/GenBank/DDBJ whole genome shotgun (WGS) entry which is preliminary data.</text>
</comment>
<feature type="transmembrane region" description="Helical" evidence="1">
    <location>
        <begin position="169"/>
        <end position="192"/>
    </location>
</feature>
<dbReference type="EMBL" id="JAUHQB010000012">
    <property type="protein sequence ID" value="MDN4484447.1"/>
    <property type="molecule type" value="Genomic_DNA"/>
</dbReference>
<feature type="transmembrane region" description="Helical" evidence="1">
    <location>
        <begin position="198"/>
        <end position="215"/>
    </location>
</feature>
<feature type="transmembrane region" description="Helical" evidence="1">
    <location>
        <begin position="127"/>
        <end position="149"/>
    </location>
</feature>
<dbReference type="RefSeq" id="WP_301121951.1">
    <property type="nucleotide sequence ID" value="NZ_JAUHPX010000003.1"/>
</dbReference>
<dbReference type="InterPro" id="IPR006938">
    <property type="entry name" value="DUF624"/>
</dbReference>
<keyword evidence="4" id="KW-1185">Reference proteome</keyword>
<name>A0AAW7M8J6_9MICO</name>
<evidence type="ECO:0000313" key="4">
    <source>
        <dbReference type="Proteomes" id="UP001172737"/>
    </source>
</evidence>
<feature type="transmembrane region" description="Helical" evidence="1">
    <location>
        <begin position="36"/>
        <end position="64"/>
    </location>
</feature>
<dbReference type="Proteomes" id="UP001172756">
    <property type="component" value="Unassembled WGS sequence"/>
</dbReference>
<evidence type="ECO:0000313" key="3">
    <source>
        <dbReference type="EMBL" id="MDN4487920.1"/>
    </source>
</evidence>
<keyword evidence="1" id="KW-0472">Membrane</keyword>
<gene>
    <name evidence="2" type="ORF">QQ002_12925</name>
    <name evidence="3" type="ORF">QQX10_07040</name>
</gene>
<evidence type="ECO:0000256" key="1">
    <source>
        <dbReference type="SAM" id="Phobius"/>
    </source>
</evidence>
<keyword evidence="1" id="KW-0812">Transmembrane</keyword>
<dbReference type="Proteomes" id="UP001172737">
    <property type="component" value="Unassembled WGS sequence"/>
</dbReference>
<dbReference type="EMBL" id="JAUHPX010000003">
    <property type="protein sequence ID" value="MDN4487920.1"/>
    <property type="molecule type" value="Genomic_DNA"/>
</dbReference>
<dbReference type="Pfam" id="PF04854">
    <property type="entry name" value="DUF624"/>
    <property type="match status" value="1"/>
</dbReference>
<reference evidence="2 5" key="2">
    <citation type="submission" date="2023-06" db="EMBL/GenBank/DDBJ databases">
        <title>SYSU T0a273.</title>
        <authorList>
            <person name="Gao L."/>
            <person name="Fang B.-Z."/>
            <person name="Li W.-J."/>
        </authorList>
    </citation>
    <scope>NUCLEOTIDE SEQUENCE [LARGE SCALE GENOMIC DNA]</scope>
    <source>
        <strain evidence="2 5">SYSU T0a273</strain>
    </source>
</reference>
<sequence length="229" mass="24330">MAEREDKRRRVPLEGSPTDIGEVPGWSGRLMVWLRVAAQLAAIQLMMVAGTLLGLVIVGLGPALASGATLLRRIVDGDPSDALWRDFWRGYREELRRASLVTAPFLAVIVVAWYEALVLLAHGQGPLAAVLTGAVVAVGAYAVACLAYAPHVLRRYDDGPGRTLRFVALSPLLSPLTAVGTVVTAVAIAAIGLRFPPAFLLVGLSIPVLLGGLIVDRWLDKVDARTAQA</sequence>
<dbReference type="AlphaFoldDB" id="A0AAW7M8J6"/>
<feature type="transmembrane region" description="Helical" evidence="1">
    <location>
        <begin position="98"/>
        <end position="121"/>
    </location>
</feature>
<accession>A0AAW7M8J6</accession>
<organism evidence="3 4">
    <name type="scientific">Demequina lignilytica</name>
    <dbReference type="NCBI Taxonomy" id="3051663"/>
    <lineage>
        <taxon>Bacteria</taxon>
        <taxon>Bacillati</taxon>
        <taxon>Actinomycetota</taxon>
        <taxon>Actinomycetes</taxon>
        <taxon>Micrococcales</taxon>
        <taxon>Demequinaceae</taxon>
        <taxon>Demequina</taxon>
    </lineage>
</organism>
<protein>
    <submittedName>
        <fullName evidence="3">DUF624 domain-containing protein</fullName>
    </submittedName>
</protein>
<reference evidence="3" key="1">
    <citation type="submission" date="2023-06" db="EMBL/GenBank/DDBJ databases">
        <title>Sysu t00039.</title>
        <authorList>
            <person name="Gao L."/>
            <person name="Fang B.-Z."/>
            <person name="Li W.-J."/>
        </authorList>
    </citation>
    <scope>NUCLEOTIDE SEQUENCE</scope>
    <source>
        <strain evidence="3">SYSU T00039</strain>
    </source>
</reference>
<keyword evidence="1" id="KW-1133">Transmembrane helix</keyword>